<dbReference type="GO" id="GO:0008810">
    <property type="term" value="F:cellulase activity"/>
    <property type="evidence" value="ECO:0007669"/>
    <property type="project" value="InterPro"/>
</dbReference>
<dbReference type="InterPro" id="IPR008979">
    <property type="entry name" value="Galactose-bd-like_sf"/>
</dbReference>
<evidence type="ECO:0000313" key="10">
    <source>
        <dbReference type="EMBL" id="EWM52415.1"/>
    </source>
</evidence>
<evidence type="ECO:0000256" key="8">
    <source>
        <dbReference type="SAM" id="SignalP"/>
    </source>
</evidence>
<dbReference type="PANTHER" id="PTHR22298">
    <property type="entry name" value="ENDO-1,4-BETA-GLUCANASE"/>
    <property type="match status" value="1"/>
</dbReference>
<dbReference type="EMBL" id="ATAX01000036">
    <property type="protein sequence ID" value="EWM52415.1"/>
    <property type="molecule type" value="Genomic_DNA"/>
</dbReference>
<dbReference type="OrthoDB" id="9758662at2"/>
<proteinExistence type="inferred from homology"/>
<accession>W7UUA9</accession>
<evidence type="ECO:0000256" key="3">
    <source>
        <dbReference type="ARBA" id="ARBA00023001"/>
    </source>
</evidence>
<dbReference type="Gene3D" id="1.50.10.10">
    <property type="match status" value="1"/>
</dbReference>
<keyword evidence="11" id="KW-1185">Reference proteome</keyword>
<dbReference type="InterPro" id="IPR004197">
    <property type="entry name" value="Cellulase_Ig-like"/>
</dbReference>
<dbReference type="eggNOG" id="COG5297">
    <property type="taxonomic scope" value="Bacteria"/>
</dbReference>
<dbReference type="PROSITE" id="PS51766">
    <property type="entry name" value="DOCKERIN"/>
    <property type="match status" value="1"/>
</dbReference>
<dbReference type="SUPFAM" id="SSF63446">
    <property type="entry name" value="Type I dockerin domain"/>
    <property type="match status" value="1"/>
</dbReference>
<dbReference type="Proteomes" id="UP000019365">
    <property type="component" value="Unassembled WGS sequence"/>
</dbReference>
<dbReference type="InterPro" id="IPR008928">
    <property type="entry name" value="6-hairpin_glycosidase_sf"/>
</dbReference>
<dbReference type="CDD" id="cd14256">
    <property type="entry name" value="Dockerin_I"/>
    <property type="match status" value="1"/>
</dbReference>
<dbReference type="RefSeq" id="WP_051456731.1">
    <property type="nucleotide sequence ID" value="NZ_ATAX01000036.1"/>
</dbReference>
<keyword evidence="4" id="KW-0119">Carbohydrate metabolism</keyword>
<keyword evidence="6" id="KW-0624">Polysaccharide degradation</keyword>
<dbReference type="PATRIC" id="fig|1341157.4.peg.3187"/>
<feature type="region of interest" description="Disordered" evidence="7">
    <location>
        <begin position="874"/>
        <end position="908"/>
    </location>
</feature>
<dbReference type="InterPro" id="IPR016134">
    <property type="entry name" value="Dockerin_dom"/>
</dbReference>
<feature type="compositionally biased region" description="Low complexity" evidence="7">
    <location>
        <begin position="881"/>
        <end position="897"/>
    </location>
</feature>
<dbReference type="InterPro" id="IPR001701">
    <property type="entry name" value="Glyco_hydro_9"/>
</dbReference>
<evidence type="ECO:0000256" key="7">
    <source>
        <dbReference type="SAM" id="MobiDB-lite"/>
    </source>
</evidence>
<feature type="region of interest" description="Disordered" evidence="7">
    <location>
        <begin position="931"/>
        <end position="956"/>
    </location>
</feature>
<dbReference type="Gene3D" id="1.10.1330.10">
    <property type="entry name" value="Dockerin domain"/>
    <property type="match status" value="1"/>
</dbReference>
<dbReference type="Pfam" id="PF02927">
    <property type="entry name" value="CelD_N"/>
    <property type="match status" value="1"/>
</dbReference>
<organism evidence="10 11">
    <name type="scientific">Ruminococcus flavefaciens 007c</name>
    <dbReference type="NCBI Taxonomy" id="1341157"/>
    <lineage>
        <taxon>Bacteria</taxon>
        <taxon>Bacillati</taxon>
        <taxon>Bacillota</taxon>
        <taxon>Clostridia</taxon>
        <taxon>Eubacteriales</taxon>
        <taxon>Oscillospiraceae</taxon>
        <taxon>Ruminococcus</taxon>
    </lineage>
</organism>
<keyword evidence="2" id="KW-0378">Hydrolase</keyword>
<sequence length="984" mass="109796">MKKQTSKHLLKKMMALSIAAVSTAAFAPFTAEADCLGQHDFNEGIALPWTVFQKSPAEQRFDIKGGSLNITIVNPGGEKRGGDSRWDLGILHRNIHIEKDHKYKIHWEVNASADGELHTDINAIVSSQISTGEGVWQNNSEKWDRGWDNVKIKKGNNEFDSEFTADRTIENAAWVFQYGGAGPYQYNDCFPEGTVLKFDNIRLECETCGEEFKSSKSTPCLWDPSNEMGKITPRSDVRVNQVGYYIQSNKKATYATGQELKSPVKFSVMKDGEKVYSGTGKNIGFDKEAGEYCQILEFNEIATPGTYTIEVDDPENVYTNPFNGEEYKKYISHEFKIADDPYEGILKDAMNYFYQNRSGEDITIDKITSFNHKDPKGMAGLHHAALHKSDTAYIQSQWLRSYGNEFDGDKNDSIDVSGGWYTGSDYTKNVISGANSVWLLQNMYERSKNINDKADEDALKEARYELEWMFKMIVDSEKDSVWGNDYAGFVYHQVNDHKHIALEASPFIYETEYRATRIVRPPTYAATFNMIACAAQASRLWKGIDDDFAAECLENAEKSWKAVMAYKEKWAVDGGRYQKDPQFAPNGLYVGSAAYDDSYVQDEAYWAACELFATTGAEEYYNELKTYSNSNNESDTGNAFNIELLAGYDGFTFSTFNNSNTATLGTLSLSLSDKVSAKDKTTITNNILKTADIFCERENASDNGMGLPYKLREFQEEISMPGPSEPDGYEFGSNAYVANNAMIIAYAYDLSNYDMKYFNGAVQAMDYLFGRNGLGISYITGYGTYHSENPTHWYWKDEIDNSYPMAPSGIMVSGPYSALYDDYIKSLGMEAGKVASQKCYADSVYSWSTNDTAADIQASFVWNLAFIDNGPKFHPVPPPTTTTTSTTTTTTTTTTTSEIPPSPKKYGDSNCDGTVDLADAILIMQALANPDKYGENGSDKNHLTESGKELADVDRGTVGLTGDDAVRIQEYLLKKVSSLSPDGQ</sequence>
<keyword evidence="3" id="KW-0136">Cellulose degradation</keyword>
<dbReference type="eggNOG" id="COG4124">
    <property type="taxonomic scope" value="Bacteria"/>
</dbReference>
<evidence type="ECO:0000256" key="5">
    <source>
        <dbReference type="ARBA" id="ARBA00023295"/>
    </source>
</evidence>
<evidence type="ECO:0000256" key="6">
    <source>
        <dbReference type="ARBA" id="ARBA00023326"/>
    </source>
</evidence>
<feature type="chain" id="PRO_5038586167" description="Dockerin domain-containing protein" evidence="8">
    <location>
        <begin position="28"/>
        <end position="984"/>
    </location>
</feature>
<feature type="signal peptide" evidence="8">
    <location>
        <begin position="1"/>
        <end position="27"/>
    </location>
</feature>
<dbReference type="Gene3D" id="2.60.120.260">
    <property type="entry name" value="Galactose-binding domain-like"/>
    <property type="match status" value="1"/>
</dbReference>
<evidence type="ECO:0000256" key="1">
    <source>
        <dbReference type="ARBA" id="ARBA00007072"/>
    </source>
</evidence>
<dbReference type="SUPFAM" id="SSF49785">
    <property type="entry name" value="Galactose-binding domain-like"/>
    <property type="match status" value="1"/>
</dbReference>
<name>W7UUA9_RUMFL</name>
<evidence type="ECO:0000259" key="9">
    <source>
        <dbReference type="PROSITE" id="PS51766"/>
    </source>
</evidence>
<dbReference type="Gene3D" id="2.60.40.10">
    <property type="entry name" value="Immunoglobulins"/>
    <property type="match status" value="1"/>
</dbReference>
<comment type="similarity">
    <text evidence="1">Belongs to the glycosyl hydrolase 9 (cellulase E) family.</text>
</comment>
<comment type="caution">
    <text evidence="10">The sequence shown here is derived from an EMBL/GenBank/DDBJ whole genome shotgun (WGS) entry which is preliminary data.</text>
</comment>
<dbReference type="SUPFAM" id="SSF48208">
    <property type="entry name" value="Six-hairpin glycosidases"/>
    <property type="match status" value="1"/>
</dbReference>
<gene>
    <name evidence="10" type="ORF">RF007C_13780</name>
</gene>
<dbReference type="InterPro" id="IPR012341">
    <property type="entry name" value="6hp_glycosidase-like_sf"/>
</dbReference>
<dbReference type="Pfam" id="PF00759">
    <property type="entry name" value="Glyco_hydro_9"/>
    <property type="match status" value="1"/>
</dbReference>
<evidence type="ECO:0000256" key="2">
    <source>
        <dbReference type="ARBA" id="ARBA00022801"/>
    </source>
</evidence>
<dbReference type="AlphaFoldDB" id="W7UUA9"/>
<dbReference type="GO" id="GO:0030245">
    <property type="term" value="P:cellulose catabolic process"/>
    <property type="evidence" value="ECO:0007669"/>
    <property type="project" value="UniProtKB-KW"/>
</dbReference>
<dbReference type="CDD" id="cd02850">
    <property type="entry name" value="E_set_Cellulase_N"/>
    <property type="match status" value="1"/>
</dbReference>
<keyword evidence="8" id="KW-0732">Signal</keyword>
<keyword evidence="5" id="KW-0326">Glycosidase</keyword>
<dbReference type="InterPro" id="IPR013783">
    <property type="entry name" value="Ig-like_fold"/>
</dbReference>
<feature type="domain" description="Dockerin" evidence="9">
    <location>
        <begin position="902"/>
        <end position="981"/>
    </location>
</feature>
<evidence type="ECO:0000313" key="11">
    <source>
        <dbReference type="Proteomes" id="UP000019365"/>
    </source>
</evidence>
<dbReference type="InterPro" id="IPR036439">
    <property type="entry name" value="Dockerin_dom_sf"/>
</dbReference>
<evidence type="ECO:0000256" key="4">
    <source>
        <dbReference type="ARBA" id="ARBA00023277"/>
    </source>
</evidence>
<feature type="compositionally biased region" description="Basic and acidic residues" evidence="7">
    <location>
        <begin position="932"/>
        <end position="955"/>
    </location>
</feature>
<protein>
    <recommendedName>
        <fullName evidence="9">Dockerin domain-containing protein</fullName>
    </recommendedName>
</protein>
<dbReference type="InterPro" id="IPR014756">
    <property type="entry name" value="Ig_E-set"/>
</dbReference>
<dbReference type="SUPFAM" id="SSF81296">
    <property type="entry name" value="E set domains"/>
    <property type="match status" value="1"/>
</dbReference>
<reference evidence="10 11" key="1">
    <citation type="journal article" date="2014" name="PLoS ONE">
        <title>Rumen cellulosomics: divergent fiber-degrading strategies revealed by comparative genome-wide analysis of six ruminococcal strains.</title>
        <authorList>
            <person name="Dassa B."/>
            <person name="Borovok I."/>
            <person name="Ruimy-Israeli V."/>
            <person name="Lamed R."/>
            <person name="Flint H.J."/>
            <person name="Duncan S.H."/>
            <person name="Henrissat B."/>
            <person name="Coutinho P."/>
            <person name="Morrison M."/>
            <person name="Mosoni P."/>
            <person name="Yeoman C.J."/>
            <person name="White B.A."/>
            <person name="Bayer E.A."/>
        </authorList>
    </citation>
    <scope>NUCLEOTIDE SEQUENCE [LARGE SCALE GENOMIC DNA]</scope>
    <source>
        <strain evidence="10 11">007c</strain>
    </source>
</reference>